<reference evidence="1 2" key="1">
    <citation type="journal article" date="2022" name="Nat. Plants">
        <title>Genomes of leafy and leafless Platanthera orchids illuminate the evolution of mycoheterotrophy.</title>
        <authorList>
            <person name="Li M.H."/>
            <person name="Liu K.W."/>
            <person name="Li Z."/>
            <person name="Lu H.C."/>
            <person name="Ye Q.L."/>
            <person name="Zhang D."/>
            <person name="Wang J.Y."/>
            <person name="Li Y.F."/>
            <person name="Zhong Z.M."/>
            <person name="Liu X."/>
            <person name="Yu X."/>
            <person name="Liu D.K."/>
            <person name="Tu X.D."/>
            <person name="Liu B."/>
            <person name="Hao Y."/>
            <person name="Liao X.Y."/>
            <person name="Jiang Y.T."/>
            <person name="Sun W.H."/>
            <person name="Chen J."/>
            <person name="Chen Y.Q."/>
            <person name="Ai Y."/>
            <person name="Zhai J.W."/>
            <person name="Wu S.S."/>
            <person name="Zhou Z."/>
            <person name="Hsiao Y.Y."/>
            <person name="Wu W.L."/>
            <person name="Chen Y.Y."/>
            <person name="Lin Y.F."/>
            <person name="Hsu J.L."/>
            <person name="Li C.Y."/>
            <person name="Wang Z.W."/>
            <person name="Zhao X."/>
            <person name="Zhong W.Y."/>
            <person name="Ma X.K."/>
            <person name="Ma L."/>
            <person name="Huang J."/>
            <person name="Chen G.Z."/>
            <person name="Huang M.Z."/>
            <person name="Huang L."/>
            <person name="Peng D.H."/>
            <person name="Luo Y.B."/>
            <person name="Zou S.Q."/>
            <person name="Chen S.P."/>
            <person name="Lan S."/>
            <person name="Tsai W.C."/>
            <person name="Van de Peer Y."/>
            <person name="Liu Z.J."/>
        </authorList>
    </citation>
    <scope>NUCLEOTIDE SEQUENCE [LARGE SCALE GENOMIC DNA]</scope>
    <source>
        <strain evidence="1">Lor288</strain>
    </source>
</reference>
<dbReference type="EMBL" id="JBBWWR010000020">
    <property type="protein sequence ID" value="KAK8939302.1"/>
    <property type="molecule type" value="Genomic_DNA"/>
</dbReference>
<sequence length="201" mass="22218">MWVAGAAPSHRRRCRPQRGVKPYVPTLLISTSIHDFLKNLCSILNDFVCPEDPQDRNDFDSAVRENSLAGLGPFIRDNGSSFPEEVEARKEAAAALNASSEEQVSNFGLKLDKILRDSRRSLRGASTGGAFRSAIEVLESGGGGEINSGRRLSSRQFQDAALALRLQREEFLVAFRNSGGAEQEIQLNYTLEIMPPWIVIR</sequence>
<accession>A0ABR2LE79</accession>
<comment type="caution">
    <text evidence="1">The sequence shown here is derived from an EMBL/GenBank/DDBJ whole genome shotgun (WGS) entry which is preliminary data.</text>
</comment>
<evidence type="ECO:0000313" key="2">
    <source>
        <dbReference type="Proteomes" id="UP001412067"/>
    </source>
</evidence>
<keyword evidence="2" id="KW-1185">Reference proteome</keyword>
<protein>
    <submittedName>
        <fullName evidence="1">Uncharacterized protein</fullName>
    </submittedName>
</protein>
<organism evidence="1 2">
    <name type="scientific">Platanthera guangdongensis</name>
    <dbReference type="NCBI Taxonomy" id="2320717"/>
    <lineage>
        <taxon>Eukaryota</taxon>
        <taxon>Viridiplantae</taxon>
        <taxon>Streptophyta</taxon>
        <taxon>Embryophyta</taxon>
        <taxon>Tracheophyta</taxon>
        <taxon>Spermatophyta</taxon>
        <taxon>Magnoliopsida</taxon>
        <taxon>Liliopsida</taxon>
        <taxon>Asparagales</taxon>
        <taxon>Orchidaceae</taxon>
        <taxon>Orchidoideae</taxon>
        <taxon>Orchideae</taxon>
        <taxon>Orchidinae</taxon>
        <taxon>Platanthera</taxon>
    </lineage>
</organism>
<dbReference type="Proteomes" id="UP001412067">
    <property type="component" value="Unassembled WGS sequence"/>
</dbReference>
<proteinExistence type="predicted"/>
<evidence type="ECO:0000313" key="1">
    <source>
        <dbReference type="EMBL" id="KAK8939302.1"/>
    </source>
</evidence>
<gene>
    <name evidence="1" type="ORF">KSP40_PGU020290</name>
</gene>
<name>A0ABR2LE79_9ASPA</name>